<dbReference type="Proteomes" id="UP000007115">
    <property type="component" value="Unassembled WGS sequence"/>
</dbReference>
<comment type="caution">
    <text evidence="1">The sequence shown here is derived from an EMBL/GenBank/DDBJ whole genome shotgun (WGS) entry which is preliminary data.</text>
</comment>
<evidence type="ECO:0000313" key="2">
    <source>
        <dbReference type="Proteomes" id="UP000007115"/>
    </source>
</evidence>
<dbReference type="OMA" id="WPEKWEA"/>
<accession>G9MFF1</accession>
<dbReference type="InParanoid" id="G9MFF1"/>
<dbReference type="AlphaFoldDB" id="G9MFF1"/>
<keyword evidence="2" id="KW-1185">Reference proteome</keyword>
<dbReference type="STRING" id="413071.G9MFF1"/>
<dbReference type="Gene3D" id="3.40.50.150">
    <property type="entry name" value="Vaccinia Virus protein VP39"/>
    <property type="match status" value="1"/>
</dbReference>
<dbReference type="RefSeq" id="XP_013961330.1">
    <property type="nucleotide sequence ID" value="XM_014105855.1"/>
</dbReference>
<dbReference type="GeneID" id="25796428"/>
<protein>
    <recommendedName>
        <fullName evidence="3">Methyltransferase domain-containing protein</fullName>
    </recommendedName>
</protein>
<name>G9MFF1_HYPVG</name>
<evidence type="ECO:0000313" key="1">
    <source>
        <dbReference type="EMBL" id="EHK27117.1"/>
    </source>
</evidence>
<dbReference type="VEuPathDB" id="FungiDB:TRIVIDRAFT_62893"/>
<dbReference type="InterPro" id="IPR029063">
    <property type="entry name" value="SAM-dependent_MTases_sf"/>
</dbReference>
<organism evidence="1 2">
    <name type="scientific">Hypocrea virens (strain Gv29-8 / FGSC 10586)</name>
    <name type="common">Gliocladium virens</name>
    <name type="synonym">Trichoderma virens</name>
    <dbReference type="NCBI Taxonomy" id="413071"/>
    <lineage>
        <taxon>Eukaryota</taxon>
        <taxon>Fungi</taxon>
        <taxon>Dikarya</taxon>
        <taxon>Ascomycota</taxon>
        <taxon>Pezizomycotina</taxon>
        <taxon>Sordariomycetes</taxon>
        <taxon>Hypocreomycetidae</taxon>
        <taxon>Hypocreales</taxon>
        <taxon>Hypocreaceae</taxon>
        <taxon>Trichoderma</taxon>
    </lineage>
</organism>
<evidence type="ECO:0008006" key="3">
    <source>
        <dbReference type="Google" id="ProtNLM"/>
    </source>
</evidence>
<proteinExistence type="predicted"/>
<reference evidence="1 2" key="1">
    <citation type="journal article" date="2011" name="Genome Biol.">
        <title>Comparative genome sequence analysis underscores mycoparasitism as the ancestral life style of Trichoderma.</title>
        <authorList>
            <person name="Kubicek C.P."/>
            <person name="Herrera-Estrella A."/>
            <person name="Seidl-Seiboth V."/>
            <person name="Martinez D.A."/>
            <person name="Druzhinina I.S."/>
            <person name="Thon M."/>
            <person name="Zeilinger S."/>
            <person name="Casas-Flores S."/>
            <person name="Horwitz B.A."/>
            <person name="Mukherjee P.K."/>
            <person name="Mukherjee M."/>
            <person name="Kredics L."/>
            <person name="Alcaraz L.D."/>
            <person name="Aerts A."/>
            <person name="Antal Z."/>
            <person name="Atanasova L."/>
            <person name="Cervantes-Badillo M.G."/>
            <person name="Challacombe J."/>
            <person name="Chertkov O."/>
            <person name="McCluskey K."/>
            <person name="Coulpier F."/>
            <person name="Deshpande N."/>
            <person name="von Doehren H."/>
            <person name="Ebbole D.J."/>
            <person name="Esquivel-Naranjo E.U."/>
            <person name="Fekete E."/>
            <person name="Flipphi M."/>
            <person name="Glaser F."/>
            <person name="Gomez-Rodriguez E.Y."/>
            <person name="Gruber S."/>
            <person name="Han C."/>
            <person name="Henrissat B."/>
            <person name="Hermosa R."/>
            <person name="Hernandez-Onate M."/>
            <person name="Karaffa L."/>
            <person name="Kosti I."/>
            <person name="Le Crom S."/>
            <person name="Lindquist E."/>
            <person name="Lucas S."/>
            <person name="Luebeck M."/>
            <person name="Luebeck P.S."/>
            <person name="Margeot A."/>
            <person name="Metz B."/>
            <person name="Misra M."/>
            <person name="Nevalainen H."/>
            <person name="Omann M."/>
            <person name="Packer N."/>
            <person name="Perrone G."/>
            <person name="Uresti-Rivera E.E."/>
            <person name="Salamov A."/>
            <person name="Schmoll M."/>
            <person name="Seiboth B."/>
            <person name="Shapiro H."/>
            <person name="Sukno S."/>
            <person name="Tamayo-Ramos J.A."/>
            <person name="Tisch D."/>
            <person name="Wiest A."/>
            <person name="Wilkinson H.H."/>
            <person name="Zhang M."/>
            <person name="Coutinho P.M."/>
            <person name="Kenerley C.M."/>
            <person name="Monte E."/>
            <person name="Baker S.E."/>
            <person name="Grigoriev I.V."/>
        </authorList>
    </citation>
    <scope>NUCLEOTIDE SEQUENCE [LARGE SCALE GENOMIC DNA]</scope>
    <source>
        <strain evidence="2">Gv29-8 / FGSC 10586</strain>
    </source>
</reference>
<dbReference type="EMBL" id="ABDF02000001">
    <property type="protein sequence ID" value="EHK27117.1"/>
    <property type="molecule type" value="Genomic_DNA"/>
</dbReference>
<sequence>MSGPQKLAPEPRYPDVRHAAEARRLRIQGGLIADALGGIILCPLDTSRTGLRILDSATADGHFLTLIRKQLAYPETAELIGTDIAAYPPLELPDNITLERQDILKPWPEKWEAHFDFVHQRTALAVTGSMERAVESVRRFIGLIKPGGWIQIVDGTLMTGEMAEGDKAFAKLFKVLTQCMVGVGLDVTLGISTAEILKRAGEGLLHNIGEKQGVSPLGKGAASRELEEMGYEELKGIHSGCVLVLKGMSKEERPMALEEIEGLLPEILREAQAGECQMRWYAAWGQKI</sequence>
<dbReference type="SUPFAM" id="SSF53335">
    <property type="entry name" value="S-adenosyl-L-methionine-dependent methyltransferases"/>
    <property type="match status" value="1"/>
</dbReference>
<dbReference type="OrthoDB" id="184880at2759"/>
<dbReference type="HOGENOM" id="CLU_010595_9_3_1"/>
<dbReference type="eggNOG" id="ENOG502SIG3">
    <property type="taxonomic scope" value="Eukaryota"/>
</dbReference>
<gene>
    <name evidence="1" type="ORF">TRIVIDRAFT_62893</name>
</gene>